<evidence type="ECO:0000259" key="1">
    <source>
        <dbReference type="Pfam" id="PF03109"/>
    </source>
</evidence>
<dbReference type="PANTHER" id="PTHR43173">
    <property type="entry name" value="ABC1 FAMILY PROTEIN"/>
    <property type="match status" value="1"/>
</dbReference>
<dbReference type="GO" id="GO:0005743">
    <property type="term" value="C:mitochondrial inner membrane"/>
    <property type="evidence" value="ECO:0007669"/>
    <property type="project" value="TreeGrafter"/>
</dbReference>
<reference evidence="3" key="1">
    <citation type="submission" date="2023-08" db="EMBL/GenBank/DDBJ databases">
        <title>A de novo genome assembly of Solanum verrucosum Schlechtendal, a Mexican diploid species geographically isolated from the other diploid A-genome species in potato relatives.</title>
        <authorList>
            <person name="Hosaka K."/>
        </authorList>
    </citation>
    <scope>NUCLEOTIDE SEQUENCE</scope>
    <source>
        <tissue evidence="3">Young leaves</tissue>
    </source>
</reference>
<dbReference type="Proteomes" id="UP001234989">
    <property type="component" value="Chromosome 6"/>
</dbReference>
<dbReference type="InterPro" id="IPR011009">
    <property type="entry name" value="Kinase-like_dom_sf"/>
</dbReference>
<dbReference type="SUPFAM" id="SSF56219">
    <property type="entry name" value="DNase I-like"/>
    <property type="match status" value="1"/>
</dbReference>
<gene>
    <name evidence="3" type="ORF">MTR67_026665</name>
</gene>
<protein>
    <recommendedName>
        <fullName evidence="5">ABC1 atypical kinase-like domain-containing protein</fullName>
    </recommendedName>
</protein>
<dbReference type="GO" id="GO:0007005">
    <property type="term" value="P:mitochondrion organization"/>
    <property type="evidence" value="ECO:0007669"/>
    <property type="project" value="TreeGrafter"/>
</dbReference>
<dbReference type="GO" id="GO:0004519">
    <property type="term" value="F:endonuclease activity"/>
    <property type="evidence" value="ECO:0007669"/>
    <property type="project" value="InterPro"/>
</dbReference>
<sequence>MNIHSGDCQKEYLVPEEYVCIMRESMLNKCPHSSYDQVHEVIKKELGGAPDEIFDEFDPVPIASASLAQVHVARMHDGQKVAVKVQHTHMTDTAAADYATVELIVNTLHQFFPSFDYRLGKLLGADFQGHEQEALELLLQVDRARQVRHQDAAVRKGEKFPYHFMMQFKLVSWNVRGLNNRDKRRVIKNIMGDWKADIICLQETKLQGDITELVRQIWGDRWVKMACLELSGTRGGIMMLWDSRIWKGEVLETGTYTLTCKFESQLQDFSCHITGVYEPNCYVERRLVWEEIGSIGGLIEGPWAICGDFNVARYASEKKNCTRRTLGMREFSDLIEDLNPIDLQLENAKFTWFKGDYHQIASRIDRILRIISDHSPVTLQRGSWKKNKSYFKFENWWLRTDGFTDRIREWWDSFDYIGTPDYILASKLKALKHKLKEWNRSEQGSLGQQRKNVLEKLAVVENIATDRALTEDEATEKATLLLKLEGLIKNEEIYWRQRSRSVWLKEGDKNTNFFHKMANAHKRYNNIDQLLIQGNIVQDPERIQGLTGEEIEDLERNFDEEEVLRSLKQCAVDKAPGPDGFTMGFYIKCWEVVKGDIMKTFQHFYDQGGLKEVLMLPSWP</sequence>
<dbReference type="Pfam" id="PF03372">
    <property type="entry name" value="Exo_endo_phos"/>
    <property type="match status" value="1"/>
</dbReference>
<name>A0AAF0TZA3_SOLVR</name>
<dbReference type="GO" id="GO:0006281">
    <property type="term" value="P:DNA repair"/>
    <property type="evidence" value="ECO:0007669"/>
    <property type="project" value="InterPro"/>
</dbReference>
<dbReference type="PANTHER" id="PTHR43173:SF19">
    <property type="entry name" value="AARF DOMAIN-CONTAINING PROTEIN KINASE 1"/>
    <property type="match status" value="1"/>
</dbReference>
<evidence type="ECO:0000313" key="3">
    <source>
        <dbReference type="EMBL" id="WMV33280.1"/>
    </source>
</evidence>
<dbReference type="InterPro" id="IPR051130">
    <property type="entry name" value="Mito_struct-func_regulator"/>
</dbReference>
<dbReference type="InterPro" id="IPR005135">
    <property type="entry name" value="Endo/exonuclease/phosphatase"/>
</dbReference>
<dbReference type="Gene3D" id="3.60.10.10">
    <property type="entry name" value="Endonuclease/exonuclease/phosphatase"/>
    <property type="match status" value="1"/>
</dbReference>
<dbReference type="PROSITE" id="PS00726">
    <property type="entry name" value="AP_NUCLEASE_F1_1"/>
    <property type="match status" value="1"/>
</dbReference>
<organism evidence="3 4">
    <name type="scientific">Solanum verrucosum</name>
    <dbReference type="NCBI Taxonomy" id="315347"/>
    <lineage>
        <taxon>Eukaryota</taxon>
        <taxon>Viridiplantae</taxon>
        <taxon>Streptophyta</taxon>
        <taxon>Embryophyta</taxon>
        <taxon>Tracheophyta</taxon>
        <taxon>Spermatophyta</taxon>
        <taxon>Magnoliopsida</taxon>
        <taxon>eudicotyledons</taxon>
        <taxon>Gunneridae</taxon>
        <taxon>Pentapetalae</taxon>
        <taxon>asterids</taxon>
        <taxon>lamiids</taxon>
        <taxon>Solanales</taxon>
        <taxon>Solanaceae</taxon>
        <taxon>Solanoideae</taxon>
        <taxon>Solaneae</taxon>
        <taxon>Solanum</taxon>
    </lineage>
</organism>
<dbReference type="AlphaFoldDB" id="A0AAF0TZA3"/>
<dbReference type="InterPro" id="IPR020847">
    <property type="entry name" value="AP_endonuclease_F1_BS"/>
</dbReference>
<feature type="domain" description="ABC1 atypical kinase-like" evidence="1">
    <location>
        <begin position="26"/>
        <end position="118"/>
    </location>
</feature>
<dbReference type="Pfam" id="PF03109">
    <property type="entry name" value="ABC1"/>
    <property type="match status" value="1"/>
</dbReference>
<dbReference type="InterPro" id="IPR036691">
    <property type="entry name" value="Endo/exonu/phosph_ase_sf"/>
</dbReference>
<evidence type="ECO:0008006" key="5">
    <source>
        <dbReference type="Google" id="ProtNLM"/>
    </source>
</evidence>
<dbReference type="InterPro" id="IPR004147">
    <property type="entry name" value="ABC1_dom"/>
</dbReference>
<accession>A0AAF0TZA3</accession>
<evidence type="ECO:0000259" key="2">
    <source>
        <dbReference type="Pfam" id="PF03372"/>
    </source>
</evidence>
<dbReference type="SUPFAM" id="SSF56112">
    <property type="entry name" value="Protein kinase-like (PK-like)"/>
    <property type="match status" value="1"/>
</dbReference>
<keyword evidence="4" id="KW-1185">Reference proteome</keyword>
<proteinExistence type="predicted"/>
<evidence type="ECO:0000313" key="4">
    <source>
        <dbReference type="Proteomes" id="UP001234989"/>
    </source>
</evidence>
<dbReference type="GO" id="GO:0003677">
    <property type="term" value="F:DNA binding"/>
    <property type="evidence" value="ECO:0007669"/>
    <property type="project" value="InterPro"/>
</dbReference>
<dbReference type="GO" id="GO:0055088">
    <property type="term" value="P:lipid homeostasis"/>
    <property type="evidence" value="ECO:0007669"/>
    <property type="project" value="TreeGrafter"/>
</dbReference>
<dbReference type="EMBL" id="CP133617">
    <property type="protein sequence ID" value="WMV33280.1"/>
    <property type="molecule type" value="Genomic_DNA"/>
</dbReference>
<feature type="domain" description="Endonuclease/exonuclease/phosphatase" evidence="2">
    <location>
        <begin position="171"/>
        <end position="368"/>
    </location>
</feature>